<gene>
    <name evidence="1" type="ORF">BZA70DRAFT_309118</name>
</gene>
<name>A0ABR1FEV5_9ASCO</name>
<evidence type="ECO:0000313" key="1">
    <source>
        <dbReference type="EMBL" id="KAK7208404.1"/>
    </source>
</evidence>
<keyword evidence="2" id="KW-1185">Reference proteome</keyword>
<dbReference type="EMBL" id="JBBJBU010000001">
    <property type="protein sequence ID" value="KAK7208404.1"/>
    <property type="molecule type" value="Genomic_DNA"/>
</dbReference>
<dbReference type="Proteomes" id="UP001498771">
    <property type="component" value="Unassembled WGS sequence"/>
</dbReference>
<dbReference type="Pfam" id="PF11093">
    <property type="entry name" value="Mitochondr_Som1"/>
    <property type="match status" value="1"/>
</dbReference>
<dbReference type="RefSeq" id="XP_064771437.1">
    <property type="nucleotide sequence ID" value="XM_064914875.1"/>
</dbReference>
<dbReference type="InterPro" id="IPR024645">
    <property type="entry name" value="Mitochondr_Som1"/>
</dbReference>
<reference evidence="1 2" key="1">
    <citation type="submission" date="2024-03" db="EMBL/GenBank/DDBJ databases">
        <title>Genome-scale model development and genomic sequencing of the oleaginous clade Lipomyces.</title>
        <authorList>
            <consortium name="Lawrence Berkeley National Laboratory"/>
            <person name="Czajka J.J."/>
            <person name="Han Y."/>
            <person name="Kim J."/>
            <person name="Mondo S.J."/>
            <person name="Hofstad B.A."/>
            <person name="Robles A."/>
            <person name="Haridas S."/>
            <person name="Riley R."/>
            <person name="LaButti K."/>
            <person name="Pangilinan J."/>
            <person name="Andreopoulos W."/>
            <person name="Lipzen A."/>
            <person name="Yan J."/>
            <person name="Wang M."/>
            <person name="Ng V."/>
            <person name="Grigoriev I.V."/>
            <person name="Spatafora J.W."/>
            <person name="Magnuson J.K."/>
            <person name="Baker S.E."/>
            <person name="Pomraning K.R."/>
        </authorList>
    </citation>
    <scope>NUCLEOTIDE SEQUENCE [LARGE SCALE GENOMIC DNA]</scope>
    <source>
        <strain evidence="1 2">Phaff 52-87</strain>
    </source>
</reference>
<evidence type="ECO:0000313" key="2">
    <source>
        <dbReference type="Proteomes" id="UP001498771"/>
    </source>
</evidence>
<dbReference type="GeneID" id="90040387"/>
<organism evidence="1 2">
    <name type="scientific">Myxozyma melibiosi</name>
    <dbReference type="NCBI Taxonomy" id="54550"/>
    <lineage>
        <taxon>Eukaryota</taxon>
        <taxon>Fungi</taxon>
        <taxon>Dikarya</taxon>
        <taxon>Ascomycota</taxon>
        <taxon>Saccharomycotina</taxon>
        <taxon>Lipomycetes</taxon>
        <taxon>Lipomycetales</taxon>
        <taxon>Lipomycetaceae</taxon>
        <taxon>Myxozyma</taxon>
    </lineage>
</organism>
<comment type="caution">
    <text evidence="1">The sequence shown here is derived from an EMBL/GenBank/DDBJ whole genome shotgun (WGS) entry which is preliminary data.</text>
</comment>
<proteinExistence type="predicted"/>
<accession>A0ABR1FEV5</accession>
<protein>
    <submittedName>
        <fullName evidence="1">Uncharacterized protein</fullName>
    </submittedName>
</protein>
<sequence length="116" mass="13085">MALAKPPPQLDLQHEVVLAVSADEARFAREDVKRLLKQRTNCTLSEYMYYDCALPSKIEDEAKCRPIVRYFAVCRDRRSKQVAAEITNEQSLDLAEVKLPPVPAAASNTSFPFKNS</sequence>